<feature type="region of interest" description="Disordered" evidence="1">
    <location>
        <begin position="128"/>
        <end position="164"/>
    </location>
</feature>
<dbReference type="RefSeq" id="WP_229795289.1">
    <property type="nucleotide sequence ID" value="NZ_BMPW01000018.1"/>
</dbReference>
<organism evidence="3 4">
    <name type="scientific">Actinoplanes campanulatus</name>
    <dbReference type="NCBI Taxonomy" id="113559"/>
    <lineage>
        <taxon>Bacteria</taxon>
        <taxon>Bacillati</taxon>
        <taxon>Actinomycetota</taxon>
        <taxon>Actinomycetes</taxon>
        <taxon>Micromonosporales</taxon>
        <taxon>Micromonosporaceae</taxon>
        <taxon>Actinoplanes</taxon>
    </lineage>
</organism>
<evidence type="ECO:0008006" key="5">
    <source>
        <dbReference type="Google" id="ProtNLM"/>
    </source>
</evidence>
<evidence type="ECO:0000313" key="4">
    <source>
        <dbReference type="Proteomes" id="UP000590749"/>
    </source>
</evidence>
<gene>
    <name evidence="3" type="ORF">FHR83_006383</name>
</gene>
<name>A0A7W5AMW5_9ACTN</name>
<feature type="chain" id="PRO_5038689507" description="Lipoprotein" evidence="2">
    <location>
        <begin position="21"/>
        <end position="187"/>
    </location>
</feature>
<evidence type="ECO:0000256" key="1">
    <source>
        <dbReference type="SAM" id="MobiDB-lite"/>
    </source>
</evidence>
<dbReference type="Proteomes" id="UP000590749">
    <property type="component" value="Unassembled WGS sequence"/>
</dbReference>
<evidence type="ECO:0000313" key="3">
    <source>
        <dbReference type="EMBL" id="MBB3098684.1"/>
    </source>
</evidence>
<dbReference type="EMBL" id="JACHXF010000016">
    <property type="protein sequence ID" value="MBB3098684.1"/>
    <property type="molecule type" value="Genomic_DNA"/>
</dbReference>
<proteinExistence type="predicted"/>
<feature type="signal peptide" evidence="2">
    <location>
        <begin position="1"/>
        <end position="20"/>
    </location>
</feature>
<feature type="region of interest" description="Disordered" evidence="1">
    <location>
        <begin position="21"/>
        <end position="55"/>
    </location>
</feature>
<keyword evidence="4" id="KW-1185">Reference proteome</keyword>
<sequence length="187" mass="19636">MRTRTVLAIGVLLAAMTAGCAPGQDDDPAVATAASGDPGPVSSAAADNGPDPDASLKYAKCMREQGLEWFPDPKADGRMEVAVPQTVDMDAMQKAEKVCKKFLPNGGEPPPRSAEDIEQERKFSQCMRDNGVSNYPDPNENGEIAIDGSKLGTGPGDPTFDAAEKACAKYHDGQGMRSEHHEGGGTT</sequence>
<keyword evidence="2" id="KW-0732">Signal</keyword>
<reference evidence="3 4" key="1">
    <citation type="submission" date="2020-08" db="EMBL/GenBank/DDBJ databases">
        <title>Genomic Encyclopedia of Type Strains, Phase III (KMG-III): the genomes of soil and plant-associated and newly described type strains.</title>
        <authorList>
            <person name="Whitman W."/>
        </authorList>
    </citation>
    <scope>NUCLEOTIDE SEQUENCE [LARGE SCALE GENOMIC DNA]</scope>
    <source>
        <strain evidence="3 4">CECT 3287</strain>
    </source>
</reference>
<protein>
    <recommendedName>
        <fullName evidence="5">Lipoprotein</fullName>
    </recommendedName>
</protein>
<comment type="caution">
    <text evidence="3">The sequence shown here is derived from an EMBL/GenBank/DDBJ whole genome shotgun (WGS) entry which is preliminary data.</text>
</comment>
<evidence type="ECO:0000256" key="2">
    <source>
        <dbReference type="SAM" id="SignalP"/>
    </source>
</evidence>
<dbReference type="PROSITE" id="PS51257">
    <property type="entry name" value="PROKAR_LIPOPROTEIN"/>
    <property type="match status" value="1"/>
</dbReference>
<accession>A0A7W5AMW5</accession>
<dbReference type="AlphaFoldDB" id="A0A7W5AMW5"/>